<reference evidence="2 3" key="1">
    <citation type="journal article" date="2016" name="Nat. Commun.">
        <title>Thousands of microbial genomes shed light on interconnected biogeochemical processes in an aquifer system.</title>
        <authorList>
            <person name="Anantharaman K."/>
            <person name="Brown C.T."/>
            <person name="Hug L.A."/>
            <person name="Sharon I."/>
            <person name="Castelle C.J."/>
            <person name="Probst A.J."/>
            <person name="Thomas B.C."/>
            <person name="Singh A."/>
            <person name="Wilkins M.J."/>
            <person name="Karaoz U."/>
            <person name="Brodie E.L."/>
            <person name="Williams K.H."/>
            <person name="Hubbard S.S."/>
            <person name="Banfield J.F."/>
        </authorList>
    </citation>
    <scope>NUCLEOTIDE SEQUENCE [LARGE SCALE GENOMIC DNA]</scope>
</reference>
<proteinExistence type="predicted"/>
<dbReference type="InterPro" id="IPR022496">
    <property type="entry name" value="T6A_TsaB"/>
</dbReference>
<dbReference type="Pfam" id="PF00814">
    <property type="entry name" value="TsaD"/>
    <property type="match status" value="1"/>
</dbReference>
<protein>
    <submittedName>
        <fullName evidence="2">tRNA (Adenosine(37)-N6)-threonylcarbamoyltransferase complex dimerization subunit type 1 TsaB</fullName>
    </submittedName>
</protein>
<comment type="caution">
    <text evidence="2">The sequence shown here is derived from an EMBL/GenBank/DDBJ whole genome shotgun (WGS) entry which is preliminary data.</text>
</comment>
<dbReference type="GO" id="GO:0002949">
    <property type="term" value="P:tRNA threonylcarbamoyladenosine modification"/>
    <property type="evidence" value="ECO:0007669"/>
    <property type="project" value="InterPro"/>
</dbReference>
<gene>
    <name evidence="2" type="ORF">A3D54_02475</name>
</gene>
<feature type="domain" description="Gcp-like" evidence="1">
    <location>
        <begin position="34"/>
        <end position="93"/>
    </location>
</feature>
<keyword evidence="2" id="KW-0808">Transferase</keyword>
<dbReference type="InterPro" id="IPR000905">
    <property type="entry name" value="Gcp-like_dom"/>
</dbReference>
<evidence type="ECO:0000313" key="2">
    <source>
        <dbReference type="EMBL" id="OGF14748.1"/>
    </source>
</evidence>
<dbReference type="AlphaFoldDB" id="A0A1F5RK26"/>
<sequence length="135" mass="14869">MILYINTSDEEKVALALGKAGKLIAKREFKAKYRQSEKLLPAIDLLLAKNKIKLSDLLGVVAVNGPGPFTATRIGVTVANALAYGLNIKIAGLRADEFDNIEDMVSRGWEKLSKAKKEKTVEPVYDREPNITIKN</sequence>
<dbReference type="Proteomes" id="UP000177691">
    <property type="component" value="Unassembled WGS sequence"/>
</dbReference>
<organism evidence="2 3">
    <name type="scientific">Candidatus Falkowbacteria bacterium RIFCSPHIGHO2_02_FULL_45_15</name>
    <dbReference type="NCBI Taxonomy" id="1797987"/>
    <lineage>
        <taxon>Bacteria</taxon>
        <taxon>Candidatus Falkowiibacteriota</taxon>
    </lineage>
</organism>
<evidence type="ECO:0000259" key="1">
    <source>
        <dbReference type="Pfam" id="PF00814"/>
    </source>
</evidence>
<name>A0A1F5RK26_9BACT</name>
<dbReference type="NCBIfam" id="TIGR03725">
    <property type="entry name" value="T6A_YeaZ"/>
    <property type="match status" value="1"/>
</dbReference>
<dbReference type="GO" id="GO:0016740">
    <property type="term" value="F:transferase activity"/>
    <property type="evidence" value="ECO:0007669"/>
    <property type="project" value="UniProtKB-KW"/>
</dbReference>
<dbReference type="Gene3D" id="3.30.420.40">
    <property type="match status" value="1"/>
</dbReference>
<dbReference type="SUPFAM" id="SSF53067">
    <property type="entry name" value="Actin-like ATPase domain"/>
    <property type="match status" value="1"/>
</dbReference>
<dbReference type="InterPro" id="IPR043129">
    <property type="entry name" value="ATPase_NBD"/>
</dbReference>
<dbReference type="EMBL" id="MFFU01000059">
    <property type="protein sequence ID" value="OGF14748.1"/>
    <property type="molecule type" value="Genomic_DNA"/>
</dbReference>
<accession>A0A1F5RK26</accession>
<evidence type="ECO:0000313" key="3">
    <source>
        <dbReference type="Proteomes" id="UP000177691"/>
    </source>
</evidence>